<dbReference type="Pfam" id="PF07859">
    <property type="entry name" value="Abhydrolase_3"/>
    <property type="match status" value="1"/>
</dbReference>
<evidence type="ECO:0000259" key="2">
    <source>
        <dbReference type="Pfam" id="PF07859"/>
    </source>
</evidence>
<protein>
    <submittedName>
        <fullName evidence="3">Alpha/beta-hydrolase</fullName>
    </submittedName>
</protein>
<dbReference type="OrthoDB" id="2152029at2759"/>
<dbReference type="Proteomes" id="UP000799757">
    <property type="component" value="Unassembled WGS sequence"/>
</dbReference>
<dbReference type="SUPFAM" id="SSF53474">
    <property type="entry name" value="alpha/beta-Hydrolases"/>
    <property type="match status" value="1"/>
</dbReference>
<dbReference type="PANTHER" id="PTHR48081:SF31">
    <property type="entry name" value="STERYL ACETYL HYDROLASE MUG81-RELATED"/>
    <property type="match status" value="1"/>
</dbReference>
<evidence type="ECO:0000313" key="3">
    <source>
        <dbReference type="EMBL" id="KAF2800277.1"/>
    </source>
</evidence>
<dbReference type="Gene3D" id="3.40.50.1820">
    <property type="entry name" value="alpha/beta hydrolase"/>
    <property type="match status" value="1"/>
</dbReference>
<evidence type="ECO:0000256" key="1">
    <source>
        <dbReference type="ARBA" id="ARBA00022801"/>
    </source>
</evidence>
<keyword evidence="4" id="KW-1185">Reference proteome</keyword>
<reference evidence="3" key="1">
    <citation type="journal article" date="2020" name="Stud. Mycol.">
        <title>101 Dothideomycetes genomes: a test case for predicting lifestyles and emergence of pathogens.</title>
        <authorList>
            <person name="Haridas S."/>
            <person name="Albert R."/>
            <person name="Binder M."/>
            <person name="Bloem J."/>
            <person name="Labutti K."/>
            <person name="Salamov A."/>
            <person name="Andreopoulos B."/>
            <person name="Baker S."/>
            <person name="Barry K."/>
            <person name="Bills G."/>
            <person name="Bluhm B."/>
            <person name="Cannon C."/>
            <person name="Castanera R."/>
            <person name="Culley D."/>
            <person name="Daum C."/>
            <person name="Ezra D."/>
            <person name="Gonzalez J."/>
            <person name="Henrissat B."/>
            <person name="Kuo A."/>
            <person name="Liang C."/>
            <person name="Lipzen A."/>
            <person name="Lutzoni F."/>
            <person name="Magnuson J."/>
            <person name="Mondo S."/>
            <person name="Nolan M."/>
            <person name="Ohm R."/>
            <person name="Pangilinan J."/>
            <person name="Park H.-J."/>
            <person name="Ramirez L."/>
            <person name="Alfaro M."/>
            <person name="Sun H."/>
            <person name="Tritt A."/>
            <person name="Yoshinaga Y."/>
            <person name="Zwiers L.-H."/>
            <person name="Turgeon B."/>
            <person name="Goodwin S."/>
            <person name="Spatafora J."/>
            <person name="Crous P."/>
            <person name="Grigoriev I."/>
        </authorList>
    </citation>
    <scope>NUCLEOTIDE SEQUENCE</scope>
    <source>
        <strain evidence="3">CBS 109.77</strain>
    </source>
</reference>
<accession>A0A6A6XXE8</accession>
<feature type="domain" description="Alpha/beta hydrolase fold-3" evidence="2">
    <location>
        <begin position="18"/>
        <end position="237"/>
    </location>
</feature>
<sequence length="286" mass="31296">MGTVAAHWIGNPDAQAVVLYLHGGGYTQPATEGYYLYFKRLVEDLNTHAQSKEIAVLVLAYQLAPEATYPTQLQEAATVLAHLLNETARSPADVFVTGDSAGGGLSMSLLSHILHPHPDVPRIELSAPLAGALLYSPLVSFSTDHDSIARNAQLDMIPPIMLRRWAAMYLAKANPSNPETDPGPVTGDSYSEPASNPPSWWSGLHRVVGDVFIWAGTNEVLIDSIREFGRDLRDGWVEGDGQAQRVTYLETLHEAHIAPIMQVMTSTSKSDAQVAIEEWYKVQLQR</sequence>
<organism evidence="3 4">
    <name type="scientific">Melanomma pulvis-pyrius CBS 109.77</name>
    <dbReference type="NCBI Taxonomy" id="1314802"/>
    <lineage>
        <taxon>Eukaryota</taxon>
        <taxon>Fungi</taxon>
        <taxon>Dikarya</taxon>
        <taxon>Ascomycota</taxon>
        <taxon>Pezizomycotina</taxon>
        <taxon>Dothideomycetes</taxon>
        <taxon>Pleosporomycetidae</taxon>
        <taxon>Pleosporales</taxon>
        <taxon>Melanommataceae</taxon>
        <taxon>Melanomma</taxon>
    </lineage>
</organism>
<dbReference type="PANTHER" id="PTHR48081">
    <property type="entry name" value="AB HYDROLASE SUPERFAMILY PROTEIN C4A8.06C"/>
    <property type="match status" value="1"/>
</dbReference>
<dbReference type="InterPro" id="IPR050300">
    <property type="entry name" value="GDXG_lipolytic_enzyme"/>
</dbReference>
<dbReference type="InterPro" id="IPR013094">
    <property type="entry name" value="AB_hydrolase_3"/>
</dbReference>
<evidence type="ECO:0000313" key="4">
    <source>
        <dbReference type="Proteomes" id="UP000799757"/>
    </source>
</evidence>
<dbReference type="InterPro" id="IPR029058">
    <property type="entry name" value="AB_hydrolase_fold"/>
</dbReference>
<gene>
    <name evidence="3" type="ORF">K505DRAFT_264151</name>
</gene>
<dbReference type="GO" id="GO:0016787">
    <property type="term" value="F:hydrolase activity"/>
    <property type="evidence" value="ECO:0007669"/>
    <property type="project" value="UniProtKB-KW"/>
</dbReference>
<proteinExistence type="predicted"/>
<name>A0A6A6XXE8_9PLEO</name>
<dbReference type="EMBL" id="MU001750">
    <property type="protein sequence ID" value="KAF2800277.1"/>
    <property type="molecule type" value="Genomic_DNA"/>
</dbReference>
<dbReference type="AlphaFoldDB" id="A0A6A6XXE8"/>
<keyword evidence="1 3" id="KW-0378">Hydrolase</keyword>